<dbReference type="EMBL" id="JAFFGZ010000008">
    <property type="protein sequence ID" value="KAK4640852.1"/>
    <property type="molecule type" value="Genomic_DNA"/>
</dbReference>
<evidence type="ECO:0000313" key="2">
    <source>
        <dbReference type="Proteomes" id="UP001322138"/>
    </source>
</evidence>
<comment type="caution">
    <text evidence="1">The sequence shown here is derived from an EMBL/GenBank/DDBJ whole genome shotgun (WGS) entry which is preliminary data.</text>
</comment>
<name>A0ABR0FDP3_9PEZI</name>
<dbReference type="GeneID" id="87900647"/>
<dbReference type="InterPro" id="IPR009784">
    <property type="entry name" value="DUF1349"/>
</dbReference>
<reference evidence="1 2" key="1">
    <citation type="journal article" date="2023" name="bioRxiv">
        <title>High-quality genome assemblies of four members of thePodospora anserinaspecies complex.</title>
        <authorList>
            <person name="Ament-Velasquez S.L."/>
            <person name="Vogan A.A."/>
            <person name="Wallerman O."/>
            <person name="Hartmann F."/>
            <person name="Gautier V."/>
            <person name="Silar P."/>
            <person name="Giraud T."/>
            <person name="Johannesson H."/>
        </authorList>
    </citation>
    <scope>NUCLEOTIDE SEQUENCE [LARGE SCALE GENOMIC DNA]</scope>
    <source>
        <strain evidence="1 2">CBS 112042</strain>
    </source>
</reference>
<dbReference type="PANTHER" id="PTHR35332:SF2">
    <property type="entry name" value="REGULATION OF ENOLASE PROTEIN 1"/>
    <property type="match status" value="1"/>
</dbReference>
<dbReference type="Proteomes" id="UP001322138">
    <property type="component" value="Unassembled WGS sequence"/>
</dbReference>
<keyword evidence="2" id="KW-1185">Reference proteome</keyword>
<gene>
    <name evidence="1" type="ORF">QC761_607220</name>
</gene>
<dbReference type="Gene3D" id="2.60.120.200">
    <property type="match status" value="1"/>
</dbReference>
<sequence>MSSSPFTIRAPPATDIWRKPPSKDIFNAPTSTPSHLTPSSPLPLFLSTTLTFRLPYNHQYDQSGLLLTFSSPSSPSLKKWIKAGIEYYNSSPRLSVVSCDNWADWSVSALTPDPDTSTPWTTISIQKEGNDNGVSLWVYQVLSDGTKVPVREICWVYGLADLESWTVKVEAMAARPAKGELGELVAEVKEMDVKWKE</sequence>
<dbReference type="RefSeq" id="XP_062729828.1">
    <property type="nucleotide sequence ID" value="XM_062881165.1"/>
</dbReference>
<proteinExistence type="predicted"/>
<accession>A0ABR0FDP3</accession>
<organism evidence="1 2">
    <name type="scientific">Podospora bellae-mahoneyi</name>
    <dbReference type="NCBI Taxonomy" id="2093777"/>
    <lineage>
        <taxon>Eukaryota</taxon>
        <taxon>Fungi</taxon>
        <taxon>Dikarya</taxon>
        <taxon>Ascomycota</taxon>
        <taxon>Pezizomycotina</taxon>
        <taxon>Sordariomycetes</taxon>
        <taxon>Sordariomycetidae</taxon>
        <taxon>Sordariales</taxon>
        <taxon>Podosporaceae</taxon>
        <taxon>Podospora</taxon>
    </lineage>
</organism>
<dbReference type="Pfam" id="PF07081">
    <property type="entry name" value="DUF1349"/>
    <property type="match status" value="1"/>
</dbReference>
<protein>
    <submittedName>
        <fullName evidence="1">Uncharacterized protein</fullName>
    </submittedName>
</protein>
<evidence type="ECO:0000313" key="1">
    <source>
        <dbReference type="EMBL" id="KAK4640852.1"/>
    </source>
</evidence>
<dbReference type="PANTHER" id="PTHR35332">
    <property type="entry name" value="REGULATION OF ENOLASE PROTEIN 1"/>
    <property type="match status" value="1"/>
</dbReference>